<dbReference type="AlphaFoldDB" id="A0AA35T446"/>
<dbReference type="EMBL" id="CASHTH010003189">
    <property type="protein sequence ID" value="CAI8041415.1"/>
    <property type="molecule type" value="Genomic_DNA"/>
</dbReference>
<accession>A0AA35T446</accession>
<evidence type="ECO:0000313" key="2">
    <source>
        <dbReference type="EMBL" id="CAI8041415.1"/>
    </source>
</evidence>
<keyword evidence="1" id="KW-1133">Transmembrane helix</keyword>
<name>A0AA35T446_GEOBA</name>
<organism evidence="2 3">
    <name type="scientific">Geodia barretti</name>
    <name type="common">Barrett's horny sponge</name>
    <dbReference type="NCBI Taxonomy" id="519541"/>
    <lineage>
        <taxon>Eukaryota</taxon>
        <taxon>Metazoa</taxon>
        <taxon>Porifera</taxon>
        <taxon>Demospongiae</taxon>
        <taxon>Heteroscleromorpha</taxon>
        <taxon>Tetractinellida</taxon>
        <taxon>Astrophorina</taxon>
        <taxon>Geodiidae</taxon>
        <taxon>Geodia</taxon>
    </lineage>
</organism>
<gene>
    <name evidence="2" type="ORF">GBAR_LOCUS23040</name>
</gene>
<evidence type="ECO:0000313" key="3">
    <source>
        <dbReference type="Proteomes" id="UP001174909"/>
    </source>
</evidence>
<keyword evidence="1" id="KW-0472">Membrane</keyword>
<keyword evidence="3" id="KW-1185">Reference proteome</keyword>
<protein>
    <submittedName>
        <fullName evidence="2">Uncharacterized protein</fullName>
    </submittedName>
</protein>
<keyword evidence="1" id="KW-0812">Transmembrane</keyword>
<dbReference type="Proteomes" id="UP001174909">
    <property type="component" value="Unassembled WGS sequence"/>
</dbReference>
<proteinExistence type="predicted"/>
<comment type="caution">
    <text evidence="2">The sequence shown here is derived from an EMBL/GenBank/DDBJ whole genome shotgun (WGS) entry which is preliminary data.</text>
</comment>
<feature type="transmembrane region" description="Helical" evidence="1">
    <location>
        <begin position="132"/>
        <end position="153"/>
    </location>
</feature>
<reference evidence="2" key="1">
    <citation type="submission" date="2023-03" db="EMBL/GenBank/DDBJ databases">
        <authorList>
            <person name="Steffen K."/>
            <person name="Cardenas P."/>
        </authorList>
    </citation>
    <scope>NUCLEOTIDE SEQUENCE</scope>
</reference>
<sequence length="157" mass="17078">MLWDILKPQASALVKEIRRLVDNGEFISNKHCSSPDVRLMVTLLLELITDHTRELVSVTKQLCGVRGTAAADFSLSLNRFVQQITSISRLVGCTQETLHATVTTAHLMDATAPGNFLHSPLQEESQVTGSGAVSGVLIFTVLSALMGLVRAAYEEKE</sequence>
<evidence type="ECO:0000256" key="1">
    <source>
        <dbReference type="SAM" id="Phobius"/>
    </source>
</evidence>